<protein>
    <recommendedName>
        <fullName evidence="1">N-acetyltransferase domain-containing protein</fullName>
    </recommendedName>
</protein>
<dbReference type="CDD" id="cd04301">
    <property type="entry name" value="NAT_SF"/>
    <property type="match status" value="1"/>
</dbReference>
<dbReference type="Pfam" id="PF00583">
    <property type="entry name" value="Acetyltransf_1"/>
    <property type="match status" value="1"/>
</dbReference>
<gene>
    <name evidence="2" type="ORF">Back11_57660</name>
</gene>
<dbReference type="SUPFAM" id="SSF55729">
    <property type="entry name" value="Acyl-CoA N-acyltransferases (Nat)"/>
    <property type="match status" value="1"/>
</dbReference>
<dbReference type="KEGG" id="pbk:Back11_57660"/>
<reference evidence="2 3" key="1">
    <citation type="submission" date="2018-11" db="EMBL/GenBank/DDBJ databases">
        <title>Complete genome sequence of Paenibacillus baekrokdamisoli strain KCTC 33723.</title>
        <authorList>
            <person name="Kang S.W."/>
            <person name="Lee K.C."/>
            <person name="Kim K.K."/>
            <person name="Kim J.S."/>
            <person name="Kim D.S."/>
            <person name="Ko S.H."/>
            <person name="Yang S.H."/>
            <person name="Lee J.S."/>
        </authorList>
    </citation>
    <scope>NUCLEOTIDE SEQUENCE [LARGE SCALE GENOMIC DNA]</scope>
    <source>
        <strain evidence="2 3">KCTC 33723</strain>
    </source>
</reference>
<dbReference type="AlphaFoldDB" id="A0A3G9JET5"/>
<dbReference type="InterPro" id="IPR016181">
    <property type="entry name" value="Acyl_CoA_acyltransferase"/>
</dbReference>
<dbReference type="EMBL" id="AP019308">
    <property type="protein sequence ID" value="BBH24421.1"/>
    <property type="molecule type" value="Genomic_DNA"/>
</dbReference>
<dbReference type="PROSITE" id="PS51186">
    <property type="entry name" value="GNAT"/>
    <property type="match status" value="1"/>
</dbReference>
<feature type="domain" description="N-acetyltransferase" evidence="1">
    <location>
        <begin position="1"/>
        <end position="85"/>
    </location>
</feature>
<dbReference type="Gene3D" id="3.40.630.30">
    <property type="match status" value="1"/>
</dbReference>
<dbReference type="GO" id="GO:0016747">
    <property type="term" value="F:acyltransferase activity, transferring groups other than amino-acyl groups"/>
    <property type="evidence" value="ECO:0007669"/>
    <property type="project" value="InterPro"/>
</dbReference>
<sequence>MYCKDPDDQRYWIYVFMIDEHQQGHGYGKAGLIKLLELISQKHSCNEIMIGHKSDNLKAEYLYKSVGFKNTGEVINDEIIKKYEF</sequence>
<evidence type="ECO:0000259" key="1">
    <source>
        <dbReference type="PROSITE" id="PS51186"/>
    </source>
</evidence>
<organism evidence="2 3">
    <name type="scientific">Paenibacillus baekrokdamisoli</name>
    <dbReference type="NCBI Taxonomy" id="1712516"/>
    <lineage>
        <taxon>Bacteria</taxon>
        <taxon>Bacillati</taxon>
        <taxon>Bacillota</taxon>
        <taxon>Bacilli</taxon>
        <taxon>Bacillales</taxon>
        <taxon>Paenibacillaceae</taxon>
        <taxon>Paenibacillus</taxon>
    </lineage>
</organism>
<evidence type="ECO:0000313" key="3">
    <source>
        <dbReference type="Proteomes" id="UP000275368"/>
    </source>
</evidence>
<accession>A0A3G9JET5</accession>
<keyword evidence="3" id="KW-1185">Reference proteome</keyword>
<evidence type="ECO:0000313" key="2">
    <source>
        <dbReference type="EMBL" id="BBH24421.1"/>
    </source>
</evidence>
<dbReference type="Proteomes" id="UP000275368">
    <property type="component" value="Chromosome"/>
</dbReference>
<dbReference type="InterPro" id="IPR000182">
    <property type="entry name" value="GNAT_dom"/>
</dbReference>
<name>A0A3G9JET5_9BACL</name>
<proteinExistence type="predicted"/>